<evidence type="ECO:0000256" key="4">
    <source>
        <dbReference type="ARBA" id="ARBA00022692"/>
    </source>
</evidence>
<comment type="subcellular location">
    <subcellularLocation>
        <location evidence="1">Cell membrane</location>
        <topology evidence="1">Multi-pass membrane protein</topology>
    </subcellularLocation>
</comment>
<dbReference type="PANTHER" id="PTHR43528:SF1">
    <property type="entry name" value="ALPHA-KETOGLUTARATE PERMEASE"/>
    <property type="match status" value="1"/>
</dbReference>
<dbReference type="Gene3D" id="1.20.1250.20">
    <property type="entry name" value="MFS general substrate transporter like domains"/>
    <property type="match status" value="2"/>
</dbReference>
<dbReference type="OrthoDB" id="5296287at2759"/>
<evidence type="ECO:0000256" key="7">
    <source>
        <dbReference type="ARBA" id="ARBA00023136"/>
    </source>
</evidence>
<evidence type="ECO:0000256" key="2">
    <source>
        <dbReference type="ARBA" id="ARBA00022448"/>
    </source>
</evidence>
<accession>A0A9P1FWW0</accession>
<evidence type="ECO:0000256" key="3">
    <source>
        <dbReference type="ARBA" id="ARBA00022475"/>
    </source>
</evidence>
<keyword evidence="13" id="KW-1185">Reference proteome</keyword>
<dbReference type="EMBL" id="CAMXCT030001396">
    <property type="protein sequence ID" value="CAL4777002.1"/>
    <property type="molecule type" value="Genomic_DNA"/>
</dbReference>
<evidence type="ECO:0000313" key="12">
    <source>
        <dbReference type="EMBL" id="CAL4777002.1"/>
    </source>
</evidence>
<dbReference type="InterPro" id="IPR005828">
    <property type="entry name" value="MFS_sugar_transport-like"/>
</dbReference>
<feature type="transmembrane region" description="Helical" evidence="9">
    <location>
        <begin position="149"/>
        <end position="171"/>
    </location>
</feature>
<feature type="transmembrane region" description="Helical" evidence="9">
    <location>
        <begin position="344"/>
        <end position="365"/>
    </location>
</feature>
<dbReference type="InterPro" id="IPR036259">
    <property type="entry name" value="MFS_trans_sf"/>
</dbReference>
<dbReference type="GO" id="GO:0005886">
    <property type="term" value="C:plasma membrane"/>
    <property type="evidence" value="ECO:0007669"/>
    <property type="project" value="UniProtKB-SubCell"/>
</dbReference>
<dbReference type="GO" id="GO:0015293">
    <property type="term" value="F:symporter activity"/>
    <property type="evidence" value="ECO:0007669"/>
    <property type="project" value="UniProtKB-KW"/>
</dbReference>
<feature type="transmembrane region" description="Helical" evidence="9">
    <location>
        <begin position="110"/>
        <end position="137"/>
    </location>
</feature>
<evidence type="ECO:0000256" key="9">
    <source>
        <dbReference type="SAM" id="Phobius"/>
    </source>
</evidence>
<dbReference type="InterPro" id="IPR051084">
    <property type="entry name" value="H+-coupled_symporters"/>
</dbReference>
<dbReference type="SUPFAM" id="SSF103473">
    <property type="entry name" value="MFS general substrate transporter"/>
    <property type="match status" value="1"/>
</dbReference>
<comment type="caution">
    <text evidence="11">The sequence shown here is derived from an EMBL/GenBank/DDBJ whole genome shotgun (WGS) entry which is preliminary data.</text>
</comment>
<evidence type="ECO:0000256" key="8">
    <source>
        <dbReference type="SAM" id="MobiDB-lite"/>
    </source>
</evidence>
<dbReference type="EMBL" id="CAMXCT020001396">
    <property type="protein sequence ID" value="CAL1143065.1"/>
    <property type="molecule type" value="Genomic_DNA"/>
</dbReference>
<sequence>MGAFGDVWQVMKIYWSLLLGNVLEWYEFAVDGFLAPYFQSNFFAGSAISTWLGFASTFLARPFGGIVLGVLGDLFGRKVSTFLSIFGMLIGTVGQGLVPTSHSGPIAGTIGVVLLVALRILQGICTGGEIAAVSTYITEVGPKRSLARSMVLIGITCNVGFLLAQFASYAALKILGEETMVSWGWRIPFFLALLPGVIAASGRRCIPESRSFLEAQANTAETQAGAPRSALRDAASKIKSLFRFHRPALLVGIMSVAAIAVLQYGALAWCYVLLRKEGASSSSLIAAGVVARGLAIVLAPVAGAIADVQGVAWLQLLGALMLAIAGIPNFLAMQSNAQSNEAVVVFYGVGYGIILAFTGMVYFLYVVELFPVEIRNVGVGMSYNIGFCIFGGFAPLICEASHDVAPWAPGCFFSVAGVITASTVLLSLRLQSRGVLCLAHIRADPYFEASSCKSKVTRDSAKDQSVKKGGEEDAQATEQAKCKKGELTEMTEENFQTVL</sequence>
<evidence type="ECO:0000256" key="6">
    <source>
        <dbReference type="ARBA" id="ARBA00022989"/>
    </source>
</evidence>
<feature type="domain" description="Major facilitator superfamily (MFS) profile" evidence="10">
    <location>
        <begin position="13"/>
        <end position="435"/>
    </location>
</feature>
<dbReference type="PANTHER" id="PTHR43528">
    <property type="entry name" value="ALPHA-KETOGLUTARATE PERMEASE"/>
    <property type="match status" value="1"/>
</dbReference>
<dbReference type="Proteomes" id="UP001152797">
    <property type="component" value="Unassembled WGS sequence"/>
</dbReference>
<organism evidence="11">
    <name type="scientific">Cladocopium goreaui</name>
    <dbReference type="NCBI Taxonomy" id="2562237"/>
    <lineage>
        <taxon>Eukaryota</taxon>
        <taxon>Sar</taxon>
        <taxon>Alveolata</taxon>
        <taxon>Dinophyceae</taxon>
        <taxon>Suessiales</taxon>
        <taxon>Symbiodiniaceae</taxon>
        <taxon>Cladocopium</taxon>
    </lineage>
</organism>
<feature type="transmembrane region" description="Helical" evidence="9">
    <location>
        <begin position="377"/>
        <end position="395"/>
    </location>
</feature>
<reference evidence="11" key="1">
    <citation type="submission" date="2022-10" db="EMBL/GenBank/DDBJ databases">
        <authorList>
            <person name="Chen Y."/>
            <person name="Dougan E. K."/>
            <person name="Chan C."/>
            <person name="Rhodes N."/>
            <person name="Thang M."/>
        </authorList>
    </citation>
    <scope>NUCLEOTIDE SEQUENCE</scope>
</reference>
<keyword evidence="6 9" id="KW-1133">Transmembrane helix</keyword>
<feature type="transmembrane region" description="Helical" evidence="9">
    <location>
        <begin position="248"/>
        <end position="274"/>
    </location>
</feature>
<dbReference type="PROSITE" id="PS50850">
    <property type="entry name" value="MFS"/>
    <property type="match status" value="1"/>
</dbReference>
<feature type="transmembrane region" description="Helical" evidence="9">
    <location>
        <begin position="311"/>
        <end position="332"/>
    </location>
</feature>
<dbReference type="EMBL" id="CAMXCT010001396">
    <property type="protein sequence ID" value="CAI3989690.1"/>
    <property type="molecule type" value="Genomic_DNA"/>
</dbReference>
<evidence type="ECO:0000256" key="1">
    <source>
        <dbReference type="ARBA" id="ARBA00004651"/>
    </source>
</evidence>
<feature type="compositionally biased region" description="Basic and acidic residues" evidence="8">
    <location>
        <begin position="456"/>
        <end position="471"/>
    </location>
</feature>
<dbReference type="InterPro" id="IPR020846">
    <property type="entry name" value="MFS_dom"/>
</dbReference>
<dbReference type="Pfam" id="PF00083">
    <property type="entry name" value="Sugar_tr"/>
    <property type="match status" value="1"/>
</dbReference>
<feature type="transmembrane region" description="Helical" evidence="9">
    <location>
        <begin position="280"/>
        <end position="299"/>
    </location>
</feature>
<feature type="transmembrane region" description="Helical" evidence="9">
    <location>
        <begin position="183"/>
        <end position="202"/>
    </location>
</feature>
<feature type="region of interest" description="Disordered" evidence="8">
    <location>
        <begin position="456"/>
        <end position="483"/>
    </location>
</feature>
<evidence type="ECO:0000256" key="5">
    <source>
        <dbReference type="ARBA" id="ARBA00022847"/>
    </source>
</evidence>
<protein>
    <submittedName>
        <fullName evidence="12">Proline/betaine transporter (Proline porter II) (PPII)</fullName>
    </submittedName>
</protein>
<keyword evidence="4 9" id="KW-0812">Transmembrane</keyword>
<dbReference type="AlphaFoldDB" id="A0A9P1FWW0"/>
<feature type="transmembrane region" description="Helical" evidence="9">
    <location>
        <begin position="51"/>
        <end position="72"/>
    </location>
</feature>
<evidence type="ECO:0000313" key="13">
    <source>
        <dbReference type="Proteomes" id="UP001152797"/>
    </source>
</evidence>
<feature type="transmembrane region" description="Helical" evidence="9">
    <location>
        <begin position="407"/>
        <end position="428"/>
    </location>
</feature>
<keyword evidence="5" id="KW-0769">Symport</keyword>
<gene>
    <name evidence="11" type="ORF">C1SCF055_LOCUS16745</name>
</gene>
<keyword evidence="2" id="KW-0813">Transport</keyword>
<keyword evidence="7 9" id="KW-0472">Membrane</keyword>
<proteinExistence type="predicted"/>
<feature type="transmembrane region" description="Helical" evidence="9">
    <location>
        <begin position="79"/>
        <end position="98"/>
    </location>
</feature>
<evidence type="ECO:0000259" key="10">
    <source>
        <dbReference type="PROSITE" id="PS50850"/>
    </source>
</evidence>
<reference evidence="12 13" key="2">
    <citation type="submission" date="2024-05" db="EMBL/GenBank/DDBJ databases">
        <authorList>
            <person name="Chen Y."/>
            <person name="Shah S."/>
            <person name="Dougan E. K."/>
            <person name="Thang M."/>
            <person name="Chan C."/>
        </authorList>
    </citation>
    <scope>NUCLEOTIDE SEQUENCE [LARGE SCALE GENOMIC DNA]</scope>
</reference>
<name>A0A9P1FWW0_9DINO</name>
<evidence type="ECO:0000313" key="11">
    <source>
        <dbReference type="EMBL" id="CAI3989690.1"/>
    </source>
</evidence>
<keyword evidence="3" id="KW-1003">Cell membrane</keyword>